<evidence type="ECO:0000313" key="4">
    <source>
        <dbReference type="EMBL" id="CAL4087589.1"/>
    </source>
</evidence>
<dbReference type="GO" id="GO:0000775">
    <property type="term" value="C:chromosome, centromeric region"/>
    <property type="evidence" value="ECO:0007669"/>
    <property type="project" value="TreeGrafter"/>
</dbReference>
<protein>
    <recommendedName>
        <fullName evidence="2">Sister chromatid cohesion protein DCC1</fullName>
    </recommendedName>
</protein>
<evidence type="ECO:0000256" key="1">
    <source>
        <dbReference type="ARBA" id="ARBA00007017"/>
    </source>
</evidence>
<gene>
    <name evidence="4" type="ORF">MNOR_LOCUS13261</name>
</gene>
<reference evidence="4 5" key="1">
    <citation type="submission" date="2024-05" db="EMBL/GenBank/DDBJ databases">
        <authorList>
            <person name="Wallberg A."/>
        </authorList>
    </citation>
    <scope>NUCLEOTIDE SEQUENCE [LARGE SCALE GENOMIC DNA]</scope>
</reference>
<dbReference type="Pfam" id="PF09724">
    <property type="entry name" value="Dcc1"/>
    <property type="match status" value="1"/>
</dbReference>
<proteinExistence type="inferred from homology"/>
<evidence type="ECO:0000256" key="3">
    <source>
        <dbReference type="ARBA" id="ARBA00022705"/>
    </source>
</evidence>
<dbReference type="PANTHER" id="PTHR13395">
    <property type="entry name" value="SISTER CHROMATID COHESION PROTEIN DCC1-RELATED"/>
    <property type="match status" value="1"/>
</dbReference>
<dbReference type="InterPro" id="IPR019128">
    <property type="entry name" value="Dcc1"/>
</dbReference>
<dbReference type="AlphaFoldDB" id="A0AAV2QKR2"/>
<accession>A0AAV2QKR2</accession>
<dbReference type="Proteomes" id="UP001497623">
    <property type="component" value="Unassembled WGS sequence"/>
</dbReference>
<name>A0AAV2QKR2_MEGNR</name>
<comment type="caution">
    <text evidence="4">The sequence shown here is derived from an EMBL/GenBank/DDBJ whole genome shotgun (WGS) entry which is preliminary data.</text>
</comment>
<keyword evidence="5" id="KW-1185">Reference proteome</keyword>
<comment type="similarity">
    <text evidence="1">Belongs to the DCC1 family.</text>
</comment>
<dbReference type="GO" id="GO:0034088">
    <property type="term" value="P:maintenance of mitotic sister chromatid cohesion"/>
    <property type="evidence" value="ECO:0007669"/>
    <property type="project" value="TreeGrafter"/>
</dbReference>
<dbReference type="EMBL" id="CAXKWB010007523">
    <property type="protein sequence ID" value="CAL4087589.1"/>
    <property type="molecule type" value="Genomic_DNA"/>
</dbReference>
<evidence type="ECO:0000256" key="2">
    <source>
        <dbReference type="ARBA" id="ARBA00017682"/>
    </source>
</evidence>
<sequence length="394" mass="45105">MACIGRTIEDAKILVHHAKLTPDELLPTTQTLEFSSEFGQLQGVLLEMDSKLLNCLLEGERIVLRGEEDDAVVMCTKGKTYEVREAEISNSLVMIPNMKLPDDIDKNTDMSLHNCQVNSIHYTYMEMKPCKPRLSKLRQFLSERPYGGPNEDDISEDVGKRYTEDDLLNIIQCSEDELQVSLTDMEAYHIHGHWQILDFDYRFKVVSHILNLIDEQKYSLDRIPREATIKTLSALEPKAVITQCFDYYLKSTDKKDDNGDELCSLLDDNVCRLCAEVLLKPAGKFNLTEFLTIWQQSVPEGLSTSLSQLEGVALVDRSSSPETIEHYPVYNLPEDLNFRFSGLFEKRDKWTLDEIRPYVQDLATDKLPVNAILTKYARASTQNGIKYYTGKHSR</sequence>
<evidence type="ECO:0000313" key="5">
    <source>
        <dbReference type="Proteomes" id="UP001497623"/>
    </source>
</evidence>
<keyword evidence="3" id="KW-0235">DNA replication</keyword>
<dbReference type="GO" id="GO:0031390">
    <property type="term" value="C:Ctf18 RFC-like complex"/>
    <property type="evidence" value="ECO:0007669"/>
    <property type="project" value="InterPro"/>
</dbReference>
<dbReference type="GO" id="GO:0000785">
    <property type="term" value="C:chromatin"/>
    <property type="evidence" value="ECO:0007669"/>
    <property type="project" value="TreeGrafter"/>
</dbReference>
<dbReference type="PANTHER" id="PTHR13395:SF6">
    <property type="entry name" value="SISTER CHROMATID COHESION PROTEIN DCC1"/>
    <property type="match status" value="1"/>
</dbReference>
<dbReference type="GO" id="GO:0006260">
    <property type="term" value="P:DNA replication"/>
    <property type="evidence" value="ECO:0007669"/>
    <property type="project" value="UniProtKB-KW"/>
</dbReference>
<organism evidence="4 5">
    <name type="scientific">Meganyctiphanes norvegica</name>
    <name type="common">Northern krill</name>
    <name type="synonym">Thysanopoda norvegica</name>
    <dbReference type="NCBI Taxonomy" id="48144"/>
    <lineage>
        <taxon>Eukaryota</taxon>
        <taxon>Metazoa</taxon>
        <taxon>Ecdysozoa</taxon>
        <taxon>Arthropoda</taxon>
        <taxon>Crustacea</taxon>
        <taxon>Multicrustacea</taxon>
        <taxon>Malacostraca</taxon>
        <taxon>Eumalacostraca</taxon>
        <taxon>Eucarida</taxon>
        <taxon>Euphausiacea</taxon>
        <taxon>Euphausiidae</taxon>
        <taxon>Meganyctiphanes</taxon>
    </lineage>
</organism>